<organism evidence="2 3">
    <name type="scientific">Diversispora epigaea</name>
    <dbReference type="NCBI Taxonomy" id="1348612"/>
    <lineage>
        <taxon>Eukaryota</taxon>
        <taxon>Fungi</taxon>
        <taxon>Fungi incertae sedis</taxon>
        <taxon>Mucoromycota</taxon>
        <taxon>Glomeromycotina</taxon>
        <taxon>Glomeromycetes</taxon>
        <taxon>Diversisporales</taxon>
        <taxon>Diversisporaceae</taxon>
        <taxon>Diversispora</taxon>
    </lineage>
</organism>
<dbReference type="InterPro" id="IPR000719">
    <property type="entry name" value="Prot_kinase_dom"/>
</dbReference>
<dbReference type="GO" id="GO:0004672">
    <property type="term" value="F:protein kinase activity"/>
    <property type="evidence" value="ECO:0007669"/>
    <property type="project" value="InterPro"/>
</dbReference>
<dbReference type="Gene3D" id="1.10.510.10">
    <property type="entry name" value="Transferase(Phosphotransferase) domain 1"/>
    <property type="match status" value="1"/>
</dbReference>
<dbReference type="EMBL" id="PQFF01000063">
    <property type="protein sequence ID" value="RHZ85384.1"/>
    <property type="molecule type" value="Genomic_DNA"/>
</dbReference>
<dbReference type="Proteomes" id="UP000266861">
    <property type="component" value="Unassembled WGS sequence"/>
</dbReference>
<evidence type="ECO:0000313" key="2">
    <source>
        <dbReference type="EMBL" id="RHZ85384.1"/>
    </source>
</evidence>
<evidence type="ECO:0000259" key="1">
    <source>
        <dbReference type="PROSITE" id="PS50011"/>
    </source>
</evidence>
<dbReference type="OrthoDB" id="2441735at2759"/>
<dbReference type="InterPro" id="IPR011009">
    <property type="entry name" value="Kinase-like_dom_sf"/>
</dbReference>
<sequence>MGFCKPCNSKHFQSDFNTWKSRGGFGKYIYYARWIDGRIREWYIKNQRQNIFGVLPYIAPEVLSAADVYSFGMIAFEIVTGFPPYPDIPHDKDLAMKYAMDYDQRFHFIFQN</sequence>
<dbReference type="AlphaFoldDB" id="A0A397JJP9"/>
<protein>
    <recommendedName>
        <fullName evidence="1">Protein kinase domain-containing protein</fullName>
    </recommendedName>
</protein>
<evidence type="ECO:0000313" key="3">
    <source>
        <dbReference type="Proteomes" id="UP000266861"/>
    </source>
</evidence>
<dbReference type="SUPFAM" id="SSF56112">
    <property type="entry name" value="Protein kinase-like (PK-like)"/>
    <property type="match status" value="1"/>
</dbReference>
<gene>
    <name evidence="2" type="ORF">Glove_66g141</name>
</gene>
<accession>A0A397JJP9</accession>
<dbReference type="GO" id="GO:0005524">
    <property type="term" value="F:ATP binding"/>
    <property type="evidence" value="ECO:0007669"/>
    <property type="project" value="InterPro"/>
</dbReference>
<proteinExistence type="predicted"/>
<reference evidence="2 3" key="1">
    <citation type="submission" date="2018-08" db="EMBL/GenBank/DDBJ databases">
        <title>Genome and evolution of the arbuscular mycorrhizal fungus Diversispora epigaea (formerly Glomus versiforme) and its bacterial endosymbionts.</title>
        <authorList>
            <person name="Sun X."/>
            <person name="Fei Z."/>
            <person name="Harrison M."/>
        </authorList>
    </citation>
    <scope>NUCLEOTIDE SEQUENCE [LARGE SCALE GENOMIC DNA]</scope>
    <source>
        <strain evidence="2 3">IT104</strain>
    </source>
</reference>
<keyword evidence="3" id="KW-1185">Reference proteome</keyword>
<name>A0A397JJP9_9GLOM</name>
<feature type="domain" description="Protein kinase" evidence="1">
    <location>
        <begin position="1"/>
        <end position="112"/>
    </location>
</feature>
<comment type="caution">
    <text evidence="2">The sequence shown here is derived from an EMBL/GenBank/DDBJ whole genome shotgun (WGS) entry which is preliminary data.</text>
</comment>
<dbReference type="PROSITE" id="PS50011">
    <property type="entry name" value="PROTEIN_KINASE_DOM"/>
    <property type="match status" value="1"/>
</dbReference>